<comment type="similarity">
    <text evidence="1">Belongs to the carotenoid/retinoid oxidoreductase family.</text>
</comment>
<dbReference type="SUPFAM" id="SSF51905">
    <property type="entry name" value="FAD/NAD(P)-binding domain"/>
    <property type="match status" value="1"/>
</dbReference>
<evidence type="ECO:0000313" key="3">
    <source>
        <dbReference type="Proteomes" id="UP000293347"/>
    </source>
</evidence>
<sequence length="113" mass="12610">MHISDSKKTIATIGAGISGLSATAYAAQAGNEVHVYEKHPQRGRRARQFATENGYVFDMGPSWYWLPDIIDNFFLDFGHKASDFYDLTSLSPQFEMVFEDGLLTGPECTSPNR</sequence>
<dbReference type="Proteomes" id="UP000293347">
    <property type="component" value="Unassembled WGS sequence"/>
</dbReference>
<evidence type="ECO:0000256" key="1">
    <source>
        <dbReference type="ARBA" id="ARBA00006046"/>
    </source>
</evidence>
<dbReference type="Pfam" id="PF13450">
    <property type="entry name" value="NAD_binding_8"/>
    <property type="match status" value="1"/>
</dbReference>
<dbReference type="Gene3D" id="3.50.50.60">
    <property type="entry name" value="FAD/NAD(P)-binding domain"/>
    <property type="match status" value="1"/>
</dbReference>
<dbReference type="PANTHER" id="PTHR43734:SF1">
    <property type="entry name" value="PHYTOENE DESATURASE"/>
    <property type="match status" value="1"/>
</dbReference>
<dbReference type="OrthoDB" id="9774675at2"/>
<reference evidence="2 3" key="1">
    <citation type="submission" date="2019-02" db="EMBL/GenBank/DDBJ databases">
        <title>Pedobacter sp. RP-1-14 sp. nov., isolated from Arctic soil.</title>
        <authorList>
            <person name="Dahal R.H."/>
        </authorList>
    </citation>
    <scope>NUCLEOTIDE SEQUENCE [LARGE SCALE GENOMIC DNA]</scope>
    <source>
        <strain evidence="2 3">RP-1-14</strain>
    </source>
</reference>
<dbReference type="PANTHER" id="PTHR43734">
    <property type="entry name" value="PHYTOENE DESATURASE"/>
    <property type="match status" value="1"/>
</dbReference>
<evidence type="ECO:0000313" key="2">
    <source>
        <dbReference type="EMBL" id="TCD01561.1"/>
    </source>
</evidence>
<name>A0A4R0NLB7_9SPHI</name>
<dbReference type="RefSeq" id="WP_131596361.1">
    <property type="nucleotide sequence ID" value="NZ_SJSL01000002.1"/>
</dbReference>
<proteinExistence type="inferred from homology"/>
<accession>A0A4R0NLB7</accession>
<organism evidence="2 3">
    <name type="scientific">Pedobacter psychroterrae</name>
    <dbReference type="NCBI Taxonomy" id="2530453"/>
    <lineage>
        <taxon>Bacteria</taxon>
        <taxon>Pseudomonadati</taxon>
        <taxon>Bacteroidota</taxon>
        <taxon>Sphingobacteriia</taxon>
        <taxon>Sphingobacteriales</taxon>
        <taxon>Sphingobacteriaceae</taxon>
        <taxon>Pedobacter</taxon>
    </lineage>
</organism>
<keyword evidence="3" id="KW-1185">Reference proteome</keyword>
<dbReference type="AlphaFoldDB" id="A0A4R0NLB7"/>
<protein>
    <submittedName>
        <fullName evidence="2">FAD-binding protein</fullName>
    </submittedName>
</protein>
<comment type="caution">
    <text evidence="2">The sequence shown here is derived from an EMBL/GenBank/DDBJ whole genome shotgun (WGS) entry which is preliminary data.</text>
</comment>
<dbReference type="InterPro" id="IPR036188">
    <property type="entry name" value="FAD/NAD-bd_sf"/>
</dbReference>
<gene>
    <name evidence="2" type="ORF">EZ437_12580</name>
</gene>
<dbReference type="EMBL" id="SJSL01000002">
    <property type="protein sequence ID" value="TCD01561.1"/>
    <property type="molecule type" value="Genomic_DNA"/>
</dbReference>